<feature type="transmembrane region" description="Helical" evidence="1">
    <location>
        <begin position="60"/>
        <end position="78"/>
    </location>
</feature>
<feature type="domain" description="Signal transduction histidine kinase internal region" evidence="2">
    <location>
        <begin position="180"/>
        <end position="256"/>
    </location>
</feature>
<feature type="transmembrane region" description="Helical" evidence="1">
    <location>
        <begin position="90"/>
        <end position="114"/>
    </location>
</feature>
<name>A0A0P7BK04_9BACT</name>
<dbReference type="OrthoDB" id="9792992at2"/>
<dbReference type="Proteomes" id="UP000050454">
    <property type="component" value="Unassembled WGS sequence"/>
</dbReference>
<dbReference type="GO" id="GO:0000155">
    <property type="term" value="F:phosphorelay sensor kinase activity"/>
    <property type="evidence" value="ECO:0007669"/>
    <property type="project" value="InterPro"/>
</dbReference>
<dbReference type="EMBL" id="LGTQ01000010">
    <property type="protein sequence ID" value="KPM47584.1"/>
    <property type="molecule type" value="Genomic_DNA"/>
</dbReference>
<organism evidence="3 4">
    <name type="scientific">Jiulongibacter sediminis</name>
    <dbReference type="NCBI Taxonomy" id="1605367"/>
    <lineage>
        <taxon>Bacteria</taxon>
        <taxon>Pseudomonadati</taxon>
        <taxon>Bacteroidota</taxon>
        <taxon>Cytophagia</taxon>
        <taxon>Cytophagales</taxon>
        <taxon>Leadbetterellaceae</taxon>
        <taxon>Jiulongibacter</taxon>
    </lineage>
</organism>
<evidence type="ECO:0000259" key="2">
    <source>
        <dbReference type="Pfam" id="PF06580"/>
    </source>
</evidence>
<dbReference type="GO" id="GO:0016020">
    <property type="term" value="C:membrane"/>
    <property type="evidence" value="ECO:0007669"/>
    <property type="project" value="InterPro"/>
</dbReference>
<dbReference type="STRING" id="1605367.AFM12_13880"/>
<reference evidence="3 4" key="1">
    <citation type="submission" date="2015-07" db="EMBL/GenBank/DDBJ databases">
        <title>The draft genome sequence of Leadbetterella sp. JN14-9.</title>
        <authorList>
            <person name="Liu Y."/>
            <person name="Du J."/>
            <person name="Shao Z."/>
        </authorList>
    </citation>
    <scope>NUCLEOTIDE SEQUENCE [LARGE SCALE GENOMIC DNA]</scope>
    <source>
        <strain evidence="3 4">JN14-9</strain>
    </source>
</reference>
<dbReference type="AlphaFoldDB" id="A0A0P7BK04"/>
<evidence type="ECO:0000313" key="4">
    <source>
        <dbReference type="Proteomes" id="UP000050454"/>
    </source>
</evidence>
<accession>A0A0P7BK04</accession>
<sequence>MKITQKNKGLSLAGMFKHYHEKAKIVTLGLIFYHILFWGTGLGLFFMLMLNGEHVQLDALAFYFLLYIGNIIFFYVLIFRRPTLNIRGLVVLLSLPFFWFILYNLSIGFIRVIFPKDETLSPIFEQFFFSPLEIYKTLFAQAIDSNFAVMLMPTSALTVYWLWKKQEQNKKLTEEELNLKLNLLRTKINPTLLFRTLNELEEVTADQPDAKESIQKLSSLMAYSINETGNEAVELKREIEFVWEYVALARMRLNEKKKINLEVLGNPVHLKIRPLILISFVENSIKHGLNKTNKNAWVDIKIVIEKSEIFFICRNSISAENKSTDFETSGIGLKNTKKRLSYYYPKKHELQISEVEKEYSVKLRIQLD</sequence>
<comment type="caution">
    <text evidence="3">The sequence shown here is derived from an EMBL/GenBank/DDBJ whole genome shotgun (WGS) entry which is preliminary data.</text>
</comment>
<feature type="transmembrane region" description="Helical" evidence="1">
    <location>
        <begin position="25"/>
        <end position="48"/>
    </location>
</feature>
<dbReference type="Pfam" id="PF06580">
    <property type="entry name" value="His_kinase"/>
    <property type="match status" value="1"/>
</dbReference>
<protein>
    <recommendedName>
        <fullName evidence="2">Signal transduction histidine kinase internal region domain-containing protein</fullName>
    </recommendedName>
</protein>
<keyword evidence="1" id="KW-0812">Transmembrane</keyword>
<evidence type="ECO:0000256" key="1">
    <source>
        <dbReference type="SAM" id="Phobius"/>
    </source>
</evidence>
<keyword evidence="4" id="KW-1185">Reference proteome</keyword>
<proteinExistence type="predicted"/>
<evidence type="ECO:0000313" key="3">
    <source>
        <dbReference type="EMBL" id="KPM47584.1"/>
    </source>
</evidence>
<dbReference type="PANTHER" id="PTHR34220:SF7">
    <property type="entry name" value="SENSOR HISTIDINE KINASE YPDA"/>
    <property type="match status" value="1"/>
</dbReference>
<dbReference type="InterPro" id="IPR010559">
    <property type="entry name" value="Sig_transdc_His_kin_internal"/>
</dbReference>
<feature type="transmembrane region" description="Helical" evidence="1">
    <location>
        <begin position="134"/>
        <end position="163"/>
    </location>
</feature>
<gene>
    <name evidence="3" type="ORF">AFM12_13880</name>
</gene>
<keyword evidence="1" id="KW-0472">Membrane</keyword>
<dbReference type="PANTHER" id="PTHR34220">
    <property type="entry name" value="SENSOR HISTIDINE KINASE YPDA"/>
    <property type="match status" value="1"/>
</dbReference>
<keyword evidence="1" id="KW-1133">Transmembrane helix</keyword>
<dbReference type="InterPro" id="IPR050640">
    <property type="entry name" value="Bact_2-comp_sensor_kinase"/>
</dbReference>